<sequence length="60" mass="6832">MGHYVYYLPSVEELVEICNSMGIAAFAKRYIKTEGLVGDIDSIEFVNQKIREYALTLKSN</sequence>
<gene>
    <name evidence="1" type="ORF">UFOVP449_259</name>
</gene>
<accession>A0A6J5MF25</accession>
<dbReference type="EMBL" id="LR796420">
    <property type="protein sequence ID" value="CAB4143720.1"/>
    <property type="molecule type" value="Genomic_DNA"/>
</dbReference>
<reference evidence="1" key="1">
    <citation type="submission" date="2020-04" db="EMBL/GenBank/DDBJ databases">
        <authorList>
            <person name="Chiriac C."/>
            <person name="Salcher M."/>
            <person name="Ghai R."/>
            <person name="Kavagutti S V."/>
        </authorList>
    </citation>
    <scope>NUCLEOTIDE SEQUENCE</scope>
</reference>
<evidence type="ECO:0000313" key="1">
    <source>
        <dbReference type="EMBL" id="CAB4143720.1"/>
    </source>
</evidence>
<name>A0A6J5MF25_9CAUD</name>
<protein>
    <submittedName>
        <fullName evidence="1">Uncharacterized protein</fullName>
    </submittedName>
</protein>
<proteinExistence type="predicted"/>
<organism evidence="1">
    <name type="scientific">uncultured Caudovirales phage</name>
    <dbReference type="NCBI Taxonomy" id="2100421"/>
    <lineage>
        <taxon>Viruses</taxon>
        <taxon>Duplodnaviria</taxon>
        <taxon>Heunggongvirae</taxon>
        <taxon>Uroviricota</taxon>
        <taxon>Caudoviricetes</taxon>
        <taxon>Peduoviridae</taxon>
        <taxon>Maltschvirus</taxon>
        <taxon>Maltschvirus maltsch</taxon>
    </lineage>
</organism>